<reference evidence="3" key="1">
    <citation type="journal article" date="2014" name="Int. J. Syst. Evol. Microbiol.">
        <title>Complete genome sequence of Corynebacterium casei LMG S-19264T (=DSM 44701T), isolated from a smear-ripened cheese.</title>
        <authorList>
            <consortium name="US DOE Joint Genome Institute (JGI-PGF)"/>
            <person name="Walter F."/>
            <person name="Albersmeier A."/>
            <person name="Kalinowski J."/>
            <person name="Ruckert C."/>
        </authorList>
    </citation>
    <scope>NUCLEOTIDE SEQUENCE</scope>
    <source>
        <strain evidence="3">CGMCC 1.14984</strain>
    </source>
</reference>
<reference evidence="4 6" key="2">
    <citation type="submission" date="2020-02" db="EMBL/GenBank/DDBJ databases">
        <title>Genome sequence of Parvularcula flava strain NH6-79.</title>
        <authorList>
            <person name="Abdul Karim M.H."/>
            <person name="Lam M.Q."/>
            <person name="Chen S.J."/>
            <person name="Yahya A."/>
            <person name="Shahir S."/>
            <person name="Shamsir M.S."/>
            <person name="Chong C.S."/>
        </authorList>
    </citation>
    <scope>NUCLEOTIDE SEQUENCE [LARGE SCALE GENOMIC DNA]</scope>
    <source>
        <strain evidence="4 6">NH6-79</strain>
    </source>
</reference>
<reference evidence="3" key="3">
    <citation type="submission" date="2020-09" db="EMBL/GenBank/DDBJ databases">
        <authorList>
            <person name="Sun Q."/>
            <person name="Zhou Y."/>
        </authorList>
    </citation>
    <scope>NUCLEOTIDE SEQUENCE</scope>
    <source>
        <strain evidence="3">CGMCC 1.14984</strain>
    </source>
</reference>
<name>A0A8J3A034_9PROT</name>
<dbReference type="SUPFAM" id="SSF63829">
    <property type="entry name" value="Calcium-dependent phosphotriesterase"/>
    <property type="match status" value="1"/>
</dbReference>
<dbReference type="AlphaFoldDB" id="A0A8J3A034"/>
<dbReference type="Gene3D" id="2.120.10.30">
    <property type="entry name" value="TolB, C-terminal domain"/>
    <property type="match status" value="1"/>
</dbReference>
<feature type="chain" id="PRO_5035253595" description="DUF7133 domain-containing protein" evidence="1">
    <location>
        <begin position="21"/>
        <end position="495"/>
    </location>
</feature>
<keyword evidence="1" id="KW-0732">Signal</keyword>
<feature type="signal peptide" evidence="1">
    <location>
        <begin position="1"/>
        <end position="20"/>
    </location>
</feature>
<dbReference type="Proteomes" id="UP000818603">
    <property type="component" value="Unassembled WGS sequence"/>
</dbReference>
<protein>
    <recommendedName>
        <fullName evidence="2">DUF7133 domain-containing protein</fullName>
    </recommendedName>
</protein>
<evidence type="ECO:0000313" key="5">
    <source>
        <dbReference type="Proteomes" id="UP000621856"/>
    </source>
</evidence>
<dbReference type="InterPro" id="IPR055557">
    <property type="entry name" value="DUF7133"/>
</dbReference>
<dbReference type="PANTHER" id="PTHR33546:SF1">
    <property type="entry name" value="LARGE, MULTIFUNCTIONAL SECRETED PROTEIN"/>
    <property type="match status" value="1"/>
</dbReference>
<dbReference type="Proteomes" id="UP000621856">
    <property type="component" value="Unassembled WGS sequence"/>
</dbReference>
<evidence type="ECO:0000256" key="1">
    <source>
        <dbReference type="SAM" id="SignalP"/>
    </source>
</evidence>
<dbReference type="PANTHER" id="PTHR33546">
    <property type="entry name" value="LARGE, MULTIFUNCTIONAL SECRETED PROTEIN-RELATED"/>
    <property type="match status" value="1"/>
</dbReference>
<feature type="domain" description="DUF7133" evidence="2">
    <location>
        <begin position="88"/>
        <end position="231"/>
    </location>
</feature>
<proteinExistence type="predicted"/>
<evidence type="ECO:0000313" key="6">
    <source>
        <dbReference type="Proteomes" id="UP000818603"/>
    </source>
</evidence>
<dbReference type="InterPro" id="IPR011042">
    <property type="entry name" value="6-blade_b-propeller_TolB-like"/>
</dbReference>
<keyword evidence="6" id="KW-1185">Reference proteome</keyword>
<evidence type="ECO:0000313" key="3">
    <source>
        <dbReference type="EMBL" id="GGH92259.1"/>
    </source>
</evidence>
<dbReference type="Pfam" id="PF23500">
    <property type="entry name" value="DUF7133"/>
    <property type="match status" value="1"/>
</dbReference>
<sequence length="495" mass="53430">MKMLAGAALVLPILSGNVLAQDDMVGNPAYIPDGYRLEAIALPADVPFHATGLDIDEAGTVAVATRLGDVWILDAEAAAGTPAPSDWTLFAEGLNEPTGLMWDTDGTILVGQKSELTRLVDRDGDGRADDYLNLASDWEFHDNYHEYNFSPVRDGEGNLVGTLNLGHNVPNGYSWGDRPVMVSAGGHRGWAYRITPEGEFSFFASGLRSPAGVGVSPDGLVYYTDNQGDWVPTSKLHILEEGGFYGHPSSLRDHPDYTIEKLDAMSVEDFAQMSETPVVWIPHQEVANSPGNPEWDTTGGAFGPFEGQIFVGDQTQSNVFRVLLETVNGQRQGAVINFANKFQSGNIRLAFHPGGALWVGQTARGWGAVGSKPFGIERVVWDGETQPFELHDISMTADGFRLDFTGAVDPESLSPSAFAAEQWHYNYSDAYGSGKIDLTAVDIQSVDIAEDGMSVSIAVEQTPGTVMSIDFSALRSEDGRSASVSKVYYTVNTTM</sequence>
<comment type="caution">
    <text evidence="3">The sequence shown here is derived from an EMBL/GenBank/DDBJ whole genome shotgun (WGS) entry which is preliminary data.</text>
</comment>
<evidence type="ECO:0000259" key="2">
    <source>
        <dbReference type="Pfam" id="PF23500"/>
    </source>
</evidence>
<evidence type="ECO:0000313" key="4">
    <source>
        <dbReference type="EMBL" id="NHK26412.1"/>
    </source>
</evidence>
<organism evidence="3 5">
    <name type="scientific">Aquisalinus luteolus</name>
    <dbReference type="NCBI Taxonomy" id="1566827"/>
    <lineage>
        <taxon>Bacteria</taxon>
        <taxon>Pseudomonadati</taxon>
        <taxon>Pseudomonadota</taxon>
        <taxon>Alphaproteobacteria</taxon>
        <taxon>Parvularculales</taxon>
        <taxon>Parvularculaceae</taxon>
        <taxon>Aquisalinus</taxon>
    </lineage>
</organism>
<gene>
    <name evidence="4" type="ORF">FF098_000660</name>
    <name evidence="3" type="ORF">GCM10011355_01330</name>
</gene>
<dbReference type="EMBL" id="BMGZ01000001">
    <property type="protein sequence ID" value="GGH92259.1"/>
    <property type="molecule type" value="Genomic_DNA"/>
</dbReference>
<accession>A0A8J3A034</accession>
<dbReference type="EMBL" id="VCJR02000001">
    <property type="protein sequence ID" value="NHK26412.1"/>
    <property type="molecule type" value="Genomic_DNA"/>
</dbReference>